<dbReference type="SUPFAM" id="SSF52172">
    <property type="entry name" value="CheY-like"/>
    <property type="match status" value="1"/>
</dbReference>
<comment type="caution">
    <text evidence="6">The sequence shown here is derived from an EMBL/GenBank/DDBJ whole genome shotgun (WGS) entry which is preliminary data.</text>
</comment>
<evidence type="ECO:0000313" key="6">
    <source>
        <dbReference type="EMBL" id="PQJ53185.1"/>
    </source>
</evidence>
<feature type="modified residue" description="4-aspartylphosphate" evidence="2">
    <location>
        <position position="350"/>
    </location>
</feature>
<dbReference type="CDD" id="cd17546">
    <property type="entry name" value="REC_hyHK_CKI1_RcsC-like"/>
    <property type="match status" value="1"/>
</dbReference>
<dbReference type="Proteomes" id="UP000239007">
    <property type="component" value="Unassembled WGS sequence"/>
</dbReference>
<dbReference type="EMBL" id="MSCH01000003">
    <property type="protein sequence ID" value="PQJ53185.1"/>
    <property type="molecule type" value="Genomic_DNA"/>
</dbReference>
<keyword evidence="7" id="KW-1185">Reference proteome</keyword>
<dbReference type="RefSeq" id="WP_105051663.1">
    <property type="nucleotide sequence ID" value="NZ_BMYG01000003.1"/>
</dbReference>
<keyword evidence="3" id="KW-0175">Coiled coil</keyword>
<feature type="coiled-coil region" evidence="3">
    <location>
        <begin position="172"/>
        <end position="216"/>
    </location>
</feature>
<dbReference type="OrthoDB" id="9802426at2"/>
<organism evidence="6 7">
    <name type="scientific">Psychrosphaera saromensis</name>
    <dbReference type="NCBI Taxonomy" id="716813"/>
    <lineage>
        <taxon>Bacteria</taxon>
        <taxon>Pseudomonadati</taxon>
        <taxon>Pseudomonadota</taxon>
        <taxon>Gammaproteobacteria</taxon>
        <taxon>Alteromonadales</taxon>
        <taxon>Pseudoalteromonadaceae</taxon>
        <taxon>Psychrosphaera</taxon>
    </lineage>
</organism>
<proteinExistence type="predicted"/>
<evidence type="ECO:0000259" key="5">
    <source>
        <dbReference type="PROSITE" id="PS50110"/>
    </source>
</evidence>
<protein>
    <recommendedName>
        <fullName evidence="5">Response regulatory domain-containing protein</fullName>
    </recommendedName>
</protein>
<evidence type="ECO:0000313" key="7">
    <source>
        <dbReference type="Proteomes" id="UP000239007"/>
    </source>
</evidence>
<dbReference type="PROSITE" id="PS50110">
    <property type="entry name" value="RESPONSE_REGULATORY"/>
    <property type="match status" value="1"/>
</dbReference>
<dbReference type="InterPro" id="IPR050956">
    <property type="entry name" value="2C_system_His_kinase"/>
</dbReference>
<dbReference type="InterPro" id="IPR001789">
    <property type="entry name" value="Sig_transdc_resp-reg_receiver"/>
</dbReference>
<evidence type="ECO:0000256" key="3">
    <source>
        <dbReference type="SAM" id="Coils"/>
    </source>
</evidence>
<keyword evidence="1 2" id="KW-0597">Phosphoprotein</keyword>
<evidence type="ECO:0000256" key="2">
    <source>
        <dbReference type="PROSITE-ProRule" id="PRU00169"/>
    </source>
</evidence>
<dbReference type="PANTHER" id="PTHR43719">
    <property type="entry name" value="TWO-COMPONENT HISTIDINE KINASE"/>
    <property type="match status" value="1"/>
</dbReference>
<dbReference type="AlphaFoldDB" id="A0A2S7UTX4"/>
<dbReference type="InterPro" id="IPR011006">
    <property type="entry name" value="CheY-like_superfamily"/>
</dbReference>
<dbReference type="Gene3D" id="3.40.50.2300">
    <property type="match status" value="1"/>
</dbReference>
<evidence type="ECO:0000256" key="1">
    <source>
        <dbReference type="ARBA" id="ARBA00022553"/>
    </source>
</evidence>
<dbReference type="GO" id="GO:0000160">
    <property type="term" value="P:phosphorelay signal transduction system"/>
    <property type="evidence" value="ECO:0007669"/>
    <property type="project" value="InterPro"/>
</dbReference>
<feature type="region of interest" description="Disordered" evidence="4">
    <location>
        <begin position="244"/>
        <end position="275"/>
    </location>
</feature>
<sequence length="420" mass="47323">MDKNGNKIHHIVIVREDNDLDQLAVNKIVGYFNNALVIHNVKELKPIMLEQTPKVIFFSNEHLETSFQQYYALLASVDESELCEHKFVTFCNKKDEDIAFAAYNTDIVDEYLISRPLYEVTRPILLANQLLKVLGVNISANGKVEYQATKLQLKTELTALIENTLERKKVMKEDFEKSIIKLDSAITNAQEKLNNNKKAELNLDEVKDLLAQIKSNEIRPELLDLQNKALSLLNRFVKSTSSIVSKMDTPPSENAREQTSPQNTSQASSSVKSPASKKHVEDIVFDNRLHHEDVSSNNIIKVLLVEDDEISLNLSAKLFRSKRYDFDYAVNGRQALKKLGESKFDIVFMDINLPDSDGLSIVSQLTNNSSLNVTTPIVVLTGSHSKLSVKRAGQVGAKVYLIKPLRQATLQQALKKCNLL</sequence>
<accession>A0A2S7UTX4</accession>
<dbReference type="SMART" id="SM00448">
    <property type="entry name" value="REC"/>
    <property type="match status" value="1"/>
</dbReference>
<name>A0A2S7UTX4_9GAMM</name>
<evidence type="ECO:0000256" key="4">
    <source>
        <dbReference type="SAM" id="MobiDB-lite"/>
    </source>
</evidence>
<feature type="domain" description="Response regulatory" evidence="5">
    <location>
        <begin position="301"/>
        <end position="418"/>
    </location>
</feature>
<feature type="compositionally biased region" description="Low complexity" evidence="4">
    <location>
        <begin position="265"/>
        <end position="274"/>
    </location>
</feature>
<dbReference type="Pfam" id="PF00072">
    <property type="entry name" value="Response_reg"/>
    <property type="match status" value="1"/>
</dbReference>
<reference evidence="6 7" key="1">
    <citation type="submission" date="2016-12" db="EMBL/GenBank/DDBJ databases">
        <title>Diversity of luminous bacteria.</title>
        <authorList>
            <person name="Yoshizawa S."/>
            <person name="Kogure K."/>
        </authorList>
    </citation>
    <scope>NUCLEOTIDE SEQUENCE [LARGE SCALE GENOMIC DNA]</scope>
    <source>
        <strain evidence="6 7">SA4-48</strain>
    </source>
</reference>
<dbReference type="PANTHER" id="PTHR43719:SF28">
    <property type="entry name" value="PEROXIDE STRESS-ACTIVATED HISTIDINE KINASE MAK1-RELATED"/>
    <property type="match status" value="1"/>
</dbReference>
<gene>
    <name evidence="6" type="ORF">BTO11_05565</name>
</gene>